<dbReference type="PROSITE" id="PS51677">
    <property type="entry name" value="NODB"/>
    <property type="match status" value="1"/>
</dbReference>
<evidence type="ECO:0000256" key="4">
    <source>
        <dbReference type="ARBA" id="ARBA00032976"/>
    </source>
</evidence>
<gene>
    <name evidence="6" type="ORF">GXW79_10540</name>
</gene>
<comment type="function">
    <text evidence="1">Is involved in generating a small heat-stable compound (Nod), an acylated oligomer of N-acetylglucosamine, that stimulates mitosis in various plant protoplasts.</text>
</comment>
<feature type="domain" description="NodB homology" evidence="5">
    <location>
        <begin position="76"/>
        <end position="261"/>
    </location>
</feature>
<comment type="caution">
    <text evidence="6">The sequence shown here is derived from an EMBL/GenBank/DDBJ whole genome shotgun (WGS) entry which is preliminary data.</text>
</comment>
<evidence type="ECO:0000313" key="6">
    <source>
        <dbReference type="EMBL" id="MBR0655519.1"/>
    </source>
</evidence>
<dbReference type="PANTHER" id="PTHR10587">
    <property type="entry name" value="GLYCOSYL TRANSFERASE-RELATED"/>
    <property type="match status" value="1"/>
</dbReference>
<dbReference type="AlphaFoldDB" id="A0AAF1JWU0"/>
<dbReference type="GO" id="GO:0005975">
    <property type="term" value="P:carbohydrate metabolic process"/>
    <property type="evidence" value="ECO:0007669"/>
    <property type="project" value="InterPro"/>
</dbReference>
<dbReference type="CDD" id="cd10917">
    <property type="entry name" value="CE4_NodB_like_6s_7s"/>
    <property type="match status" value="1"/>
</dbReference>
<dbReference type="GO" id="GO:0016810">
    <property type="term" value="F:hydrolase activity, acting on carbon-nitrogen (but not peptide) bonds"/>
    <property type="evidence" value="ECO:0007669"/>
    <property type="project" value="InterPro"/>
</dbReference>
<dbReference type="InterPro" id="IPR050248">
    <property type="entry name" value="Polysacc_deacetylase_ArnD"/>
</dbReference>
<evidence type="ECO:0000313" key="7">
    <source>
        <dbReference type="Proteomes" id="UP001196068"/>
    </source>
</evidence>
<dbReference type="PANTHER" id="PTHR10587:SF137">
    <property type="entry name" value="4-DEOXY-4-FORMAMIDO-L-ARABINOSE-PHOSPHOUNDECAPRENOL DEFORMYLASE ARND-RELATED"/>
    <property type="match status" value="1"/>
</dbReference>
<dbReference type="SUPFAM" id="SSF88713">
    <property type="entry name" value="Glycoside hydrolase/deacetylase"/>
    <property type="match status" value="1"/>
</dbReference>
<protein>
    <recommendedName>
        <fullName evidence="3">Chitooligosaccharide deacetylase</fullName>
    </recommendedName>
    <alternativeName>
        <fullName evidence="4">Nodulation protein B</fullName>
    </alternativeName>
</protein>
<proteinExistence type="inferred from homology"/>
<evidence type="ECO:0000259" key="5">
    <source>
        <dbReference type="PROSITE" id="PS51677"/>
    </source>
</evidence>
<evidence type="ECO:0000256" key="2">
    <source>
        <dbReference type="ARBA" id="ARBA00010973"/>
    </source>
</evidence>
<name>A0AAF1JWU0_9PROT</name>
<dbReference type="Gene3D" id="3.20.20.370">
    <property type="entry name" value="Glycoside hydrolase/deacetylase"/>
    <property type="match status" value="1"/>
</dbReference>
<organism evidence="6 7">
    <name type="scientific">Plastoroseomonas arctica</name>
    <dbReference type="NCBI Taxonomy" id="1509237"/>
    <lineage>
        <taxon>Bacteria</taxon>
        <taxon>Pseudomonadati</taxon>
        <taxon>Pseudomonadota</taxon>
        <taxon>Alphaproteobacteria</taxon>
        <taxon>Acetobacterales</taxon>
        <taxon>Acetobacteraceae</taxon>
        <taxon>Plastoroseomonas</taxon>
    </lineage>
</organism>
<dbReference type="InterPro" id="IPR002509">
    <property type="entry name" value="NODB_dom"/>
</dbReference>
<evidence type="ECO:0000256" key="3">
    <source>
        <dbReference type="ARBA" id="ARBA00020071"/>
    </source>
</evidence>
<sequence length="265" mass="28689">MGCAMTTAWRPRPVIVASMGLHAAALVAAASVPQAWPWALAGIVANHAYLTFLTMSPDSQLLGRSLRRLPPARARGHIALTFDDGPDPEVTPRILDALDRHGARATFFCIGAKAQRHPELVREIAARGHAIGNHTMRHCSWFTLLGLGGQRREWREAGDVLHQLGVESDLARTPLGLRSPLSDLVLHQLGLRHVGWSRRGFDTRCGDAAVVLDRIARGLREGDIILLHDAGAERDAQGEPVCLAVLEALLLLLAARGLTSVRLDG</sequence>
<reference evidence="6" key="1">
    <citation type="submission" date="2020-01" db="EMBL/GenBank/DDBJ databases">
        <authorList>
            <person name="Rat A."/>
        </authorList>
    </citation>
    <scope>NUCLEOTIDE SEQUENCE</scope>
    <source>
        <strain evidence="6">LMG 28251</strain>
    </source>
</reference>
<reference evidence="6" key="2">
    <citation type="journal article" date="2021" name="Syst. Appl. Microbiol.">
        <title>Roseomonas hellenica sp. nov., isolated from roots of wild-growing Alkanna tinctoria.</title>
        <authorList>
            <person name="Rat A."/>
            <person name="Naranjo H.D."/>
            <person name="Lebbe L."/>
            <person name="Cnockaert M."/>
            <person name="Krigas N."/>
            <person name="Grigoriadou K."/>
            <person name="Maloupa E."/>
            <person name="Willems A."/>
        </authorList>
    </citation>
    <scope>NUCLEOTIDE SEQUENCE</scope>
    <source>
        <strain evidence="6">LMG 28251</strain>
    </source>
</reference>
<comment type="similarity">
    <text evidence="2">Belongs to the polysaccharide deacetylase family.</text>
</comment>
<keyword evidence="7" id="KW-1185">Reference proteome</keyword>
<dbReference type="Pfam" id="PF01522">
    <property type="entry name" value="Polysacc_deac_1"/>
    <property type="match status" value="1"/>
</dbReference>
<dbReference type="Proteomes" id="UP001196068">
    <property type="component" value="Unassembled WGS sequence"/>
</dbReference>
<accession>A0AAF1JWU0</accession>
<dbReference type="InterPro" id="IPR011330">
    <property type="entry name" value="Glyco_hydro/deAcase_b/a-brl"/>
</dbReference>
<dbReference type="EMBL" id="JAAEDH010000010">
    <property type="protein sequence ID" value="MBR0655519.1"/>
    <property type="molecule type" value="Genomic_DNA"/>
</dbReference>
<evidence type="ECO:0000256" key="1">
    <source>
        <dbReference type="ARBA" id="ARBA00003236"/>
    </source>
</evidence>